<comment type="caution">
    <text evidence="1">The sequence shown here is derived from an EMBL/GenBank/DDBJ whole genome shotgun (WGS) entry which is preliminary data.</text>
</comment>
<protein>
    <submittedName>
        <fullName evidence="1">Uncharacterized protein</fullName>
    </submittedName>
</protein>
<accession>A0A2R6A5R2</accession>
<gene>
    <name evidence="1" type="ORF">B9Q01_10570</name>
</gene>
<evidence type="ECO:0000313" key="2">
    <source>
        <dbReference type="Proteomes" id="UP000240880"/>
    </source>
</evidence>
<name>A0A2R6A5R2_9ARCH</name>
<organism evidence="1 2">
    <name type="scientific">Candidatus Marsarchaeota G1 archaeon OSP_D</name>
    <dbReference type="NCBI Taxonomy" id="1978155"/>
    <lineage>
        <taxon>Archaea</taxon>
        <taxon>Candidatus Marsarchaeota</taxon>
        <taxon>Candidatus Marsarchaeota group 1</taxon>
    </lineage>
</organism>
<dbReference type="AlphaFoldDB" id="A0A2R6A5R2"/>
<proteinExistence type="predicted"/>
<dbReference type="Proteomes" id="UP000240880">
    <property type="component" value="Unassembled WGS sequence"/>
</dbReference>
<sequence length="132" mass="15262">MPKPQKPEEATQGRALDTVDWQALEQELTKQSQEAIRQKGGYPYLKPKEGENRLELITTKKPEKDKNSTTGKYLVFVKNLDDNQEYQFSVSPATLRKIVQVYNQTKNPKFILIRVGIGQQTRYSVKPYPFSQ</sequence>
<reference evidence="1 2" key="1">
    <citation type="submission" date="2017-04" db="EMBL/GenBank/DDBJ databases">
        <title>Novel microbial lineages endemic to geothermal iron-oxide mats fill important gaps in the evolutionary history of Archaea.</title>
        <authorList>
            <person name="Jay Z.J."/>
            <person name="Beam J.P."/>
            <person name="Dlakic M."/>
            <person name="Rusch D.B."/>
            <person name="Kozubal M.A."/>
            <person name="Inskeep W.P."/>
        </authorList>
    </citation>
    <scope>NUCLEOTIDE SEQUENCE [LARGE SCALE GENOMIC DNA]</scope>
    <source>
        <strain evidence="1">OSP_D</strain>
    </source>
</reference>
<evidence type="ECO:0000313" key="1">
    <source>
        <dbReference type="EMBL" id="PSN81711.1"/>
    </source>
</evidence>
<dbReference type="EMBL" id="NEXC01000178">
    <property type="protein sequence ID" value="PSN81711.1"/>
    <property type="molecule type" value="Genomic_DNA"/>
</dbReference>